<protein>
    <submittedName>
        <fullName evidence="2">Uncharacterized protein</fullName>
    </submittedName>
</protein>
<reference evidence="2" key="1">
    <citation type="submission" date="2023-02" db="EMBL/GenBank/DDBJ databases">
        <authorList>
            <person name="Ashton P.M."/>
            <person name="Dallman T."/>
            <person name="Nair S."/>
            <person name="De Pinna E."/>
            <person name="Peters T."/>
            <person name="Grant K."/>
        </authorList>
    </citation>
    <scope>NUCLEOTIDE SEQUENCE</scope>
    <source>
        <strain evidence="2">01103883</strain>
    </source>
</reference>
<evidence type="ECO:0000256" key="1">
    <source>
        <dbReference type="SAM" id="SignalP"/>
    </source>
</evidence>
<comment type="caution">
    <text evidence="2">The sequence shown here is derived from an EMBL/GenBank/DDBJ whole genome shotgun (WGS) entry which is preliminary data.</text>
</comment>
<feature type="signal peptide" evidence="1">
    <location>
        <begin position="1"/>
        <end position="19"/>
    </location>
</feature>
<dbReference type="AlphaFoldDB" id="A0AAD2UYI2"/>
<dbReference type="Proteomes" id="UP001182355">
    <property type="component" value="Unassembled WGS sequence"/>
</dbReference>
<organism evidence="2 3">
    <name type="scientific">Yersinia enterocolitica</name>
    <dbReference type="NCBI Taxonomy" id="630"/>
    <lineage>
        <taxon>Bacteria</taxon>
        <taxon>Pseudomonadati</taxon>
        <taxon>Pseudomonadota</taxon>
        <taxon>Gammaproteobacteria</taxon>
        <taxon>Enterobacterales</taxon>
        <taxon>Yersiniaceae</taxon>
        <taxon>Yersinia</taxon>
    </lineage>
</organism>
<keyword evidence="1" id="KW-0732">Signal</keyword>
<dbReference type="EMBL" id="ABNAVX010000005">
    <property type="protein sequence ID" value="ELI8101577.1"/>
    <property type="molecule type" value="Genomic_DNA"/>
</dbReference>
<evidence type="ECO:0000313" key="2">
    <source>
        <dbReference type="EMBL" id="ELI8101577.1"/>
    </source>
</evidence>
<proteinExistence type="predicted"/>
<name>A0AAD2UYI2_YEREN</name>
<gene>
    <name evidence="2" type="ORF">RSF11_001269</name>
</gene>
<feature type="chain" id="PRO_5041984183" evidence="1">
    <location>
        <begin position="20"/>
        <end position="132"/>
    </location>
</feature>
<accession>A0AAD2UYI2</accession>
<sequence length="132" mass="14378">MFKMITAVSVVVLSFTASAAQLPEQLMDKDNPGESYWCQGNDINSSICSLSGVSDDHKFALIQDWPGTACADNNFGVIDLVHETGINVPYDGGDCQGDVKAGFMRDKKDNGLYVKIVRGSKTLLMYKVKTGY</sequence>
<evidence type="ECO:0000313" key="3">
    <source>
        <dbReference type="Proteomes" id="UP001182355"/>
    </source>
</evidence>